<name>A0A6I3X603_9BURK</name>
<evidence type="ECO:0000313" key="3">
    <source>
        <dbReference type="Proteomes" id="UP000431684"/>
    </source>
</evidence>
<sequence>MGTRTFLVAGATGDTGRHTAHELLAGGHAVRAFVHRVDERSEALRAAGADIVTGDLLDIDAVRAALDGVHGAYFVYPLRPGLLDATAYFAQAAREAGTGVVVNMSQISARRDAASNAARNHWIAERVFDWSGVPVVHVRPTYFAEWLLYPHVRAAIRDEGLIKLPFGTGRHAPIAAEDQGRAIAALLADPAPHLGRTYTLNGPEEMDEHGIAAAVGEVLGRTISYQPISIDEYRARLAATGLWPYLIQHLVEVGIDCSNGVFRGTDRIIGSLTGKGPMTVQAFVRKHAAAFG</sequence>
<dbReference type="OrthoDB" id="9780595at2"/>
<dbReference type="AlphaFoldDB" id="A0A6I3X603"/>
<dbReference type="InterPro" id="IPR008030">
    <property type="entry name" value="NmrA-like"/>
</dbReference>
<proteinExistence type="predicted"/>
<organism evidence="2 3">
    <name type="scientific">Pseudoduganella dura</name>
    <dbReference type="NCBI Taxonomy" id="321982"/>
    <lineage>
        <taxon>Bacteria</taxon>
        <taxon>Pseudomonadati</taxon>
        <taxon>Pseudomonadota</taxon>
        <taxon>Betaproteobacteria</taxon>
        <taxon>Burkholderiales</taxon>
        <taxon>Oxalobacteraceae</taxon>
        <taxon>Telluria group</taxon>
        <taxon>Pseudoduganella</taxon>
    </lineage>
</organism>
<dbReference type="InterPro" id="IPR051604">
    <property type="entry name" value="Ergot_Alk_Oxidoreductase"/>
</dbReference>
<evidence type="ECO:0000313" key="2">
    <source>
        <dbReference type="EMBL" id="MUI12309.1"/>
    </source>
</evidence>
<gene>
    <name evidence="2" type="ORF">GJV26_07430</name>
</gene>
<dbReference type="Gene3D" id="3.90.25.10">
    <property type="entry name" value="UDP-galactose 4-epimerase, domain 1"/>
    <property type="match status" value="1"/>
</dbReference>
<accession>A0A6I3X603</accession>
<protein>
    <submittedName>
        <fullName evidence="2">NAD(P)H-binding protein</fullName>
    </submittedName>
</protein>
<dbReference type="SUPFAM" id="SSF51735">
    <property type="entry name" value="NAD(P)-binding Rossmann-fold domains"/>
    <property type="match status" value="1"/>
</dbReference>
<dbReference type="Gene3D" id="3.40.50.720">
    <property type="entry name" value="NAD(P)-binding Rossmann-like Domain"/>
    <property type="match status" value="1"/>
</dbReference>
<dbReference type="Pfam" id="PF05368">
    <property type="entry name" value="NmrA"/>
    <property type="match status" value="1"/>
</dbReference>
<dbReference type="PANTHER" id="PTHR43162:SF1">
    <property type="entry name" value="PRESTALK A DIFFERENTIATION PROTEIN A"/>
    <property type="match status" value="1"/>
</dbReference>
<dbReference type="InterPro" id="IPR036291">
    <property type="entry name" value="NAD(P)-bd_dom_sf"/>
</dbReference>
<feature type="domain" description="NmrA-like" evidence="1">
    <location>
        <begin position="4"/>
        <end position="232"/>
    </location>
</feature>
<dbReference type="EMBL" id="WNWM01000002">
    <property type="protein sequence ID" value="MUI12309.1"/>
    <property type="molecule type" value="Genomic_DNA"/>
</dbReference>
<dbReference type="RefSeq" id="WP_155708277.1">
    <property type="nucleotide sequence ID" value="NZ_BMWU01000034.1"/>
</dbReference>
<evidence type="ECO:0000259" key="1">
    <source>
        <dbReference type="Pfam" id="PF05368"/>
    </source>
</evidence>
<dbReference type="PANTHER" id="PTHR43162">
    <property type="match status" value="1"/>
</dbReference>
<keyword evidence="3" id="KW-1185">Reference proteome</keyword>
<comment type="caution">
    <text evidence="2">The sequence shown here is derived from an EMBL/GenBank/DDBJ whole genome shotgun (WGS) entry which is preliminary data.</text>
</comment>
<reference evidence="2 3" key="1">
    <citation type="submission" date="2019-11" db="EMBL/GenBank/DDBJ databases">
        <title>Draft Genome Sequences of Six Type Strains of the Genus Massilia.</title>
        <authorList>
            <person name="Miess H."/>
            <person name="Frediansyah A."/>
            <person name="Goeker M."/>
            <person name="Gross H."/>
        </authorList>
    </citation>
    <scope>NUCLEOTIDE SEQUENCE [LARGE SCALE GENOMIC DNA]</scope>
    <source>
        <strain evidence="2 3">DSM 17513</strain>
    </source>
</reference>
<dbReference type="Proteomes" id="UP000431684">
    <property type="component" value="Unassembled WGS sequence"/>
</dbReference>